<sequence>MRRIFAAELSVQTTRGLLLNGICLATLLATVLLAPPLAVAQFNGKPEADPRDLFFLEDDGEEQEDTFLINVDNDLIRKVNTTQQLADAGRPLEAANALQSVIDHPSDYLVTVQGRRVSVRRQLATWAESLPRDVLAAYETQYNPHAKFLFDRYEQKNDLADLVEASRRYLHTTAGAKATHLLASLRLDQGEYLAGLALLQRLENIPRLAPRFQPSLTLQQLTCLLALDKTEEARKLLIGYLAENNTTTLPIAGDQQTLEQLLIQLDPPLSQLNELGPGQADWPRFRRNVSRQRVAASFSPVPRPDYSIDLLQELLPDDLPRPEVITNSIDEFEAVLRQHDTLPAWNPIILDERIFVAGFGGVAAFSAETGQLLWKTASRDRVLEYLQNEDLVERLPIYGGADVPEFGQYLLQQLAGDLTSGTLSSDGERVFALSNNGLVQAEPFGRLSEELLSPVMPSESNLLTAYSARNGKLLWEVGGPQGQQQADFAGHFFFGPPLAVDGQLFVLSEAGAETYLSEIDPETGAARWIQPLVHPDIPITFDRPRRVVGAPVAYTAPYLIGLGNAGTAFAFDIHRREFAWLFNYGRLQAEPSPFDRNVMRRRRQVLSVQQVDLLNGSRWQESVPVTIGTNVYFTPADSQDLYCCDLLTGDLKWIEPRLDGYFIEAAGNDRVIVIGRRSVRCLDAATGDRLWSTVPPSSSRPSGRGVVHGDIYHIPTFDDGVVSIDLKTGYVLASTESSQALPIGNLLVSGDRLLSMGYRKLTAFTSLQAFQDLLNDENTADKAERLTLSGQLALHTGDVKSGLAKLQESYQLSQSPAVARQLTKTLLNADVNQIELTEQAAENLTKMMVAADHSTEVVFRYVDALERFGKTAEALRVLEQIIVSPNHRTRLVAVTGERRIQAERLVSAKIREMSQADRDENPTIKTLLQKRLEQLNDSDQLLQLMPLFVSSPLEAEAKWKFLRLAPPSDFPLIQERFLIWLSTRTTPEEEAELLARRGELYHAHGSWTALAGLLPTLSTQFADVVCLNEKTGQQLAAEWIKSLPDASRQRMNATTPAISVDLNAADRPQWKVTADPIRTSATRGDTPLPTERSAIANDPFGDWSFELYRISNELRAYDPQHEHEWTIRFPELSGHSDCNLQSDGHLMVAAFEGEIYGVDGFALLNQNSENLPPTWQHNFGLSSSQQRGLFDFKESNADKTLGITPLMLSWGQEIGQIARCLDHQLVYREESRLIVRDARLGNVLWDREVPEEENSVIWADEEFAYELDMSGNVARRFDMLDGQPAGQFELPNYDRLYAMRESVAIFWRRFNPEEGQLFATDLRNGRTLWRLDTTGSITVAEADSEKLIYFDPAAGTLTIFDPMNEKPIFAQLAAPKTLARQLFIAADSQNWYVHLYSRSETQTRALAPYSTQEVNGPTLAISRRNGQILWQREIDLMRWIPHQWRGMPVLVYGSVVPELVPGPGDQQLTKAVPQVLVVDKQTGKTLSKFPESFEGRIVSLVADPKTGRYVINFDTGSLLVEPAP</sequence>
<dbReference type="Pfam" id="PF13360">
    <property type="entry name" value="PQQ_2"/>
    <property type="match status" value="2"/>
</dbReference>
<evidence type="ECO:0000313" key="3">
    <source>
        <dbReference type="Proteomes" id="UP000006860"/>
    </source>
</evidence>
<accession>F0SMM1</accession>
<protein>
    <recommendedName>
        <fullName evidence="1">Pyrrolo-quinoline quinone repeat domain-containing protein</fullName>
    </recommendedName>
</protein>
<organism evidence="2 3">
    <name type="scientific">Rubinisphaera brasiliensis (strain ATCC 49424 / DSM 5305 / JCM 21570 / IAM 15109 / NBRC 103401 / IFAM 1448)</name>
    <name type="common">Planctomyces brasiliensis</name>
    <dbReference type="NCBI Taxonomy" id="756272"/>
    <lineage>
        <taxon>Bacteria</taxon>
        <taxon>Pseudomonadati</taxon>
        <taxon>Planctomycetota</taxon>
        <taxon>Planctomycetia</taxon>
        <taxon>Planctomycetales</taxon>
        <taxon>Planctomycetaceae</taxon>
        <taxon>Rubinisphaera</taxon>
    </lineage>
</organism>
<dbReference type="HOGENOM" id="CLU_242845_0_0_0"/>
<dbReference type="InterPro" id="IPR011047">
    <property type="entry name" value="Quinoprotein_ADH-like_sf"/>
</dbReference>
<dbReference type="SMART" id="SM00564">
    <property type="entry name" value="PQQ"/>
    <property type="match status" value="5"/>
</dbReference>
<evidence type="ECO:0000259" key="1">
    <source>
        <dbReference type="Pfam" id="PF13360"/>
    </source>
</evidence>
<dbReference type="InterPro" id="IPR018391">
    <property type="entry name" value="PQQ_b-propeller_rpt"/>
</dbReference>
<evidence type="ECO:0000313" key="2">
    <source>
        <dbReference type="EMBL" id="ADY58840.1"/>
    </source>
</evidence>
<gene>
    <name evidence="2" type="ordered locus">Plabr_1227</name>
</gene>
<dbReference type="Gene3D" id="2.130.10.10">
    <property type="entry name" value="YVTN repeat-like/Quinoprotein amine dehydrogenase"/>
    <property type="match status" value="3"/>
</dbReference>
<feature type="domain" description="Pyrrolo-quinoline quinone repeat" evidence="1">
    <location>
        <begin position="353"/>
        <end position="587"/>
    </location>
</feature>
<reference evidence="3" key="1">
    <citation type="submission" date="2011-02" db="EMBL/GenBank/DDBJ databases">
        <title>The complete genome of Planctomyces brasiliensis DSM 5305.</title>
        <authorList>
            <person name="Lucas S."/>
            <person name="Copeland A."/>
            <person name="Lapidus A."/>
            <person name="Bruce D."/>
            <person name="Goodwin L."/>
            <person name="Pitluck S."/>
            <person name="Kyrpides N."/>
            <person name="Mavromatis K."/>
            <person name="Pagani I."/>
            <person name="Ivanova N."/>
            <person name="Ovchinnikova G."/>
            <person name="Lu M."/>
            <person name="Detter J.C."/>
            <person name="Han C."/>
            <person name="Land M."/>
            <person name="Hauser L."/>
            <person name="Markowitz V."/>
            <person name="Cheng J.-F."/>
            <person name="Hugenholtz P."/>
            <person name="Woyke T."/>
            <person name="Wu D."/>
            <person name="Tindall B."/>
            <person name="Pomrenke H.G."/>
            <person name="Brambilla E."/>
            <person name="Klenk H.-P."/>
            <person name="Eisen J.A."/>
        </authorList>
    </citation>
    <scope>NUCLEOTIDE SEQUENCE [LARGE SCALE GENOMIC DNA]</scope>
    <source>
        <strain evidence="3">ATCC 49424 / DSM 5305 / JCM 21570 / NBRC 103401 / IFAM 1448</strain>
    </source>
</reference>
<dbReference type="InterPro" id="IPR002372">
    <property type="entry name" value="PQQ_rpt_dom"/>
</dbReference>
<dbReference type="SUPFAM" id="SSF50998">
    <property type="entry name" value="Quinoprotein alcohol dehydrogenase-like"/>
    <property type="match status" value="2"/>
</dbReference>
<dbReference type="Proteomes" id="UP000006860">
    <property type="component" value="Chromosome"/>
</dbReference>
<name>F0SMM1_RUBBR</name>
<dbReference type="eggNOG" id="COG1520">
    <property type="taxonomic scope" value="Bacteria"/>
</dbReference>
<proteinExistence type="predicted"/>
<keyword evidence="3" id="KW-1185">Reference proteome</keyword>
<feature type="domain" description="Pyrrolo-quinoline quinone repeat" evidence="1">
    <location>
        <begin position="618"/>
        <end position="738"/>
    </location>
</feature>
<dbReference type="EMBL" id="CP002546">
    <property type="protein sequence ID" value="ADY58840.1"/>
    <property type="molecule type" value="Genomic_DNA"/>
</dbReference>
<dbReference type="KEGG" id="pbs:Plabr_1227"/>
<dbReference type="PANTHER" id="PTHR34512:SF30">
    <property type="entry name" value="OUTER MEMBRANE PROTEIN ASSEMBLY FACTOR BAMB"/>
    <property type="match status" value="1"/>
</dbReference>
<dbReference type="InterPro" id="IPR015943">
    <property type="entry name" value="WD40/YVTN_repeat-like_dom_sf"/>
</dbReference>
<dbReference type="PANTHER" id="PTHR34512">
    <property type="entry name" value="CELL SURFACE PROTEIN"/>
    <property type="match status" value="1"/>
</dbReference>
<dbReference type="RefSeq" id="WP_013627573.1">
    <property type="nucleotide sequence ID" value="NC_015174.1"/>
</dbReference>